<dbReference type="Pfam" id="PF02505">
    <property type="entry name" value="MCR_D"/>
    <property type="match status" value="1"/>
</dbReference>
<dbReference type="RefSeq" id="WP_086637806.1">
    <property type="nucleotide sequence ID" value="NZ_MRZU01000004.1"/>
</dbReference>
<comment type="caution">
    <text evidence="2">The sequence shown here is derived from an EMBL/GenBank/DDBJ whole genome shotgun (WGS) entry which is preliminary data.</text>
</comment>
<reference evidence="2 3" key="1">
    <citation type="submission" date="2016-12" db="EMBL/GenBank/DDBJ databases">
        <title>Discovery of methanogenic haloarchaea.</title>
        <authorList>
            <person name="Sorokin D.Y."/>
            <person name="Makarova K.S."/>
            <person name="Abbas B."/>
            <person name="Ferrer M."/>
            <person name="Golyshin P.N."/>
        </authorList>
    </citation>
    <scope>NUCLEOTIDE SEQUENCE [LARGE SCALE GENOMIC DNA]</scope>
    <source>
        <strain evidence="2">AMET1</strain>
    </source>
</reference>
<dbReference type="EMBL" id="MRZU01000004">
    <property type="protein sequence ID" value="OUJ18541.1"/>
    <property type="molecule type" value="Genomic_DNA"/>
</dbReference>
<gene>
    <name evidence="2" type="ORF">AMET1_1460</name>
</gene>
<dbReference type="InterPro" id="IPR003901">
    <property type="entry name" value="Me_CoM_Rdtase_D"/>
</dbReference>
<protein>
    <submittedName>
        <fullName evidence="2">Methyl coenzyme M reductase subunit D McrD</fullName>
    </submittedName>
</protein>
<dbReference type="GO" id="GO:0015948">
    <property type="term" value="P:methanogenesis"/>
    <property type="evidence" value="ECO:0007669"/>
    <property type="project" value="UniProtKB-KW"/>
</dbReference>
<proteinExistence type="predicted"/>
<accession>A0A1Y3GAR2</accession>
<keyword evidence="3" id="KW-1185">Reference proteome</keyword>
<sequence>MPTQVQIFPDRLLLGDTASEVITQLSEIDEVREIVVTGPRIPKRVPYGPAKGIENPHTERKKLKIMDKETDLEVKVGRIILDLDAEDDDVDPIIGDITEICDIKISCDYNIETGQYTKPKPTVTEYMRYGKKPDKENKDK</sequence>
<dbReference type="OrthoDB" id="109281at2157"/>
<name>A0A1Y3GAR2_9EURY</name>
<dbReference type="AlphaFoldDB" id="A0A1Y3GAR2"/>
<dbReference type="PIRSF" id="PIRSF005636">
    <property type="entry name" value="McrD"/>
    <property type="match status" value="1"/>
</dbReference>
<evidence type="ECO:0000256" key="1">
    <source>
        <dbReference type="ARBA" id="ARBA00022994"/>
    </source>
</evidence>
<organism evidence="2 3">
    <name type="scientific">Methanonatronarchaeum thermophilum</name>
    <dbReference type="NCBI Taxonomy" id="1927129"/>
    <lineage>
        <taxon>Archaea</taxon>
        <taxon>Methanobacteriati</taxon>
        <taxon>Methanobacteriota</taxon>
        <taxon>Methanonatronarchaeia</taxon>
        <taxon>Methanonatronarchaeales</taxon>
        <taxon>Methanonatronarchaeaceae</taxon>
        <taxon>Methanonatronarchaeum</taxon>
    </lineage>
</organism>
<evidence type="ECO:0000313" key="2">
    <source>
        <dbReference type="EMBL" id="OUJ18541.1"/>
    </source>
</evidence>
<dbReference type="Proteomes" id="UP000195137">
    <property type="component" value="Unassembled WGS sequence"/>
</dbReference>
<dbReference type="NCBIfam" id="TIGR03260">
    <property type="entry name" value="met_CoM_red_D"/>
    <property type="match status" value="1"/>
</dbReference>
<keyword evidence="1" id="KW-0484">Methanogenesis</keyword>
<evidence type="ECO:0000313" key="3">
    <source>
        <dbReference type="Proteomes" id="UP000195137"/>
    </source>
</evidence>